<sequence>MYFVKKVLQAPVKRQSDKSHVERGNAVMRSAARKKEIEIAMDSNVGVGVSDPLMRSASKSRTKLVIQRVIRTIMMSIVIAAFNVPIYMMLLFKDWVEKQ</sequence>
<proteinExistence type="predicted"/>
<evidence type="ECO:0000256" key="1">
    <source>
        <dbReference type="SAM" id="Phobius"/>
    </source>
</evidence>
<keyword evidence="1" id="KW-0472">Membrane</keyword>
<gene>
    <name evidence="2" type="ORF">F2Q70_00016615</name>
</gene>
<dbReference type="AlphaFoldDB" id="A0A8S9HVJ9"/>
<feature type="transmembrane region" description="Helical" evidence="1">
    <location>
        <begin position="69"/>
        <end position="92"/>
    </location>
</feature>
<organism evidence="2">
    <name type="scientific">Brassica cretica</name>
    <name type="common">Mustard</name>
    <dbReference type="NCBI Taxonomy" id="69181"/>
    <lineage>
        <taxon>Eukaryota</taxon>
        <taxon>Viridiplantae</taxon>
        <taxon>Streptophyta</taxon>
        <taxon>Embryophyta</taxon>
        <taxon>Tracheophyta</taxon>
        <taxon>Spermatophyta</taxon>
        <taxon>Magnoliopsida</taxon>
        <taxon>eudicotyledons</taxon>
        <taxon>Gunneridae</taxon>
        <taxon>Pentapetalae</taxon>
        <taxon>rosids</taxon>
        <taxon>malvids</taxon>
        <taxon>Brassicales</taxon>
        <taxon>Brassicaceae</taxon>
        <taxon>Brassiceae</taxon>
        <taxon>Brassica</taxon>
    </lineage>
</organism>
<keyword evidence="1" id="KW-0812">Transmembrane</keyword>
<reference evidence="2" key="1">
    <citation type="submission" date="2019-12" db="EMBL/GenBank/DDBJ databases">
        <title>Genome sequencing and annotation of Brassica cretica.</title>
        <authorList>
            <person name="Studholme D.J."/>
            <person name="Sarris P.F."/>
        </authorList>
    </citation>
    <scope>NUCLEOTIDE SEQUENCE</scope>
    <source>
        <strain evidence="2">PFS-102/07</strain>
        <tissue evidence="2">Leaf</tissue>
    </source>
</reference>
<protein>
    <submittedName>
        <fullName evidence="2">Uncharacterized protein</fullName>
    </submittedName>
</protein>
<comment type="caution">
    <text evidence="2">The sequence shown here is derived from an EMBL/GenBank/DDBJ whole genome shotgun (WGS) entry which is preliminary data.</text>
</comment>
<keyword evidence="1" id="KW-1133">Transmembrane helix</keyword>
<name>A0A8S9HVJ9_BRACR</name>
<evidence type="ECO:0000313" key="2">
    <source>
        <dbReference type="EMBL" id="KAF2560186.1"/>
    </source>
</evidence>
<accession>A0A8S9HVJ9</accession>
<dbReference type="EMBL" id="QGKY02001250">
    <property type="protein sequence ID" value="KAF2560186.1"/>
    <property type="molecule type" value="Genomic_DNA"/>
</dbReference>